<accession>A0AAE4YE75</accession>
<gene>
    <name evidence="2" type="ORF">GV832_20830</name>
</gene>
<protein>
    <submittedName>
        <fullName evidence="2">Uncharacterized protein</fullName>
    </submittedName>
</protein>
<sequence length="72" mass="7007">MPLVLILSGLVPGLAAAGWALASGGGFLFSLGVYTLAGGCGMLCAAGLALARARSPAPRSGTGPAPWNLPSR</sequence>
<proteinExistence type="predicted"/>
<dbReference type="AlphaFoldDB" id="A0AAE4YE75"/>
<keyword evidence="1" id="KW-1133">Transmembrane helix</keyword>
<comment type="caution">
    <text evidence="2">The sequence shown here is derived from an EMBL/GenBank/DDBJ whole genome shotgun (WGS) entry which is preliminary data.</text>
</comment>
<dbReference type="EMBL" id="JAABNR010000046">
    <property type="protein sequence ID" value="NBZ90032.1"/>
    <property type="molecule type" value="Genomic_DNA"/>
</dbReference>
<reference evidence="2" key="1">
    <citation type="submission" date="2020-01" db="EMBL/GenBank/DDBJ databases">
        <authorList>
            <person name="Chen W.-M."/>
        </authorList>
    </citation>
    <scope>NUCLEOTIDE SEQUENCE</scope>
    <source>
        <strain evidence="2">CYK-10</strain>
    </source>
</reference>
<dbReference type="Proteomes" id="UP001193501">
    <property type="component" value="Unassembled WGS sequence"/>
</dbReference>
<evidence type="ECO:0000313" key="3">
    <source>
        <dbReference type="Proteomes" id="UP001193501"/>
    </source>
</evidence>
<name>A0AAE4YE75_9RHOB</name>
<organism evidence="2 3">
    <name type="scientific">Stagnihabitans tardus</name>
    <dbReference type="NCBI Taxonomy" id="2699202"/>
    <lineage>
        <taxon>Bacteria</taxon>
        <taxon>Pseudomonadati</taxon>
        <taxon>Pseudomonadota</taxon>
        <taxon>Alphaproteobacteria</taxon>
        <taxon>Rhodobacterales</taxon>
        <taxon>Paracoccaceae</taxon>
        <taxon>Stagnihabitans</taxon>
    </lineage>
</organism>
<dbReference type="RefSeq" id="WP_168776812.1">
    <property type="nucleotide sequence ID" value="NZ_JAABNR010000046.1"/>
</dbReference>
<feature type="transmembrane region" description="Helical" evidence="1">
    <location>
        <begin position="32"/>
        <end position="51"/>
    </location>
</feature>
<evidence type="ECO:0000256" key="1">
    <source>
        <dbReference type="SAM" id="Phobius"/>
    </source>
</evidence>
<keyword evidence="1" id="KW-0472">Membrane</keyword>
<evidence type="ECO:0000313" key="2">
    <source>
        <dbReference type="EMBL" id="NBZ90032.1"/>
    </source>
</evidence>
<keyword evidence="3" id="KW-1185">Reference proteome</keyword>
<keyword evidence="1" id="KW-0812">Transmembrane</keyword>